<name>A0A645G2I6_9ZZZZ</name>
<organism evidence="2">
    <name type="scientific">bioreactor metagenome</name>
    <dbReference type="NCBI Taxonomy" id="1076179"/>
    <lineage>
        <taxon>unclassified sequences</taxon>
        <taxon>metagenomes</taxon>
        <taxon>ecological metagenomes</taxon>
    </lineage>
</organism>
<sequence>MQCGQLKDCLGQSREQNAYGQPKDLVILGNAHVGGQPDDAGDHDHIEQNRPQAWNEKMSS</sequence>
<feature type="compositionally biased region" description="Polar residues" evidence="1">
    <location>
        <begin position="49"/>
        <end position="60"/>
    </location>
</feature>
<dbReference type="EMBL" id="VSSQ01068703">
    <property type="protein sequence ID" value="MPN20845.1"/>
    <property type="molecule type" value="Genomic_DNA"/>
</dbReference>
<feature type="region of interest" description="Disordered" evidence="1">
    <location>
        <begin position="31"/>
        <end position="60"/>
    </location>
</feature>
<evidence type="ECO:0000256" key="1">
    <source>
        <dbReference type="SAM" id="MobiDB-lite"/>
    </source>
</evidence>
<protein>
    <submittedName>
        <fullName evidence="2">Uncharacterized protein</fullName>
    </submittedName>
</protein>
<accession>A0A645G2I6</accession>
<evidence type="ECO:0000313" key="2">
    <source>
        <dbReference type="EMBL" id="MPN20845.1"/>
    </source>
</evidence>
<gene>
    <name evidence="2" type="ORF">SDC9_168224</name>
</gene>
<reference evidence="2" key="1">
    <citation type="submission" date="2019-08" db="EMBL/GenBank/DDBJ databases">
        <authorList>
            <person name="Kucharzyk K."/>
            <person name="Murdoch R.W."/>
            <person name="Higgins S."/>
            <person name="Loffler F."/>
        </authorList>
    </citation>
    <scope>NUCLEOTIDE SEQUENCE</scope>
</reference>
<dbReference type="AlphaFoldDB" id="A0A645G2I6"/>
<proteinExistence type="predicted"/>
<comment type="caution">
    <text evidence="2">The sequence shown here is derived from an EMBL/GenBank/DDBJ whole genome shotgun (WGS) entry which is preliminary data.</text>
</comment>